<evidence type="ECO:0000313" key="6">
    <source>
        <dbReference type="Proteomes" id="UP001368500"/>
    </source>
</evidence>
<evidence type="ECO:0000313" key="5">
    <source>
        <dbReference type="EMBL" id="MEK8028475.1"/>
    </source>
</evidence>
<keyword evidence="6" id="KW-1185">Reference proteome</keyword>
<proteinExistence type="inferred from homology"/>
<evidence type="ECO:0000256" key="1">
    <source>
        <dbReference type="ARBA" id="ARBA00022481"/>
    </source>
</evidence>
<dbReference type="SUPFAM" id="SSF58104">
    <property type="entry name" value="Methyl-accepting chemotaxis protein (MCP) signaling domain"/>
    <property type="match status" value="1"/>
</dbReference>
<comment type="caution">
    <text evidence="5">The sequence shown here is derived from an EMBL/GenBank/DDBJ whole genome shotgun (WGS) entry which is preliminary data.</text>
</comment>
<dbReference type="InterPro" id="IPR051310">
    <property type="entry name" value="MCP_chemotaxis"/>
</dbReference>
<protein>
    <submittedName>
        <fullName evidence="5">Methyl-accepting chemotaxis protein</fullName>
    </submittedName>
</protein>
<dbReference type="InterPro" id="IPR004089">
    <property type="entry name" value="MCPsignal_dom"/>
</dbReference>
<feature type="domain" description="Methyl-accepting transducer" evidence="4">
    <location>
        <begin position="313"/>
        <end position="542"/>
    </location>
</feature>
<dbReference type="RefSeq" id="WP_341376255.1">
    <property type="nucleotide sequence ID" value="NZ_JBBUTF010000024.1"/>
</dbReference>
<reference evidence="5 6" key="1">
    <citation type="submission" date="2024-04" db="EMBL/GenBank/DDBJ databases">
        <title>Novel species of the genus Ideonella isolated from streams.</title>
        <authorList>
            <person name="Lu H."/>
        </authorList>
    </citation>
    <scope>NUCLEOTIDE SEQUENCE [LARGE SCALE GENOMIC DNA]</scope>
    <source>
        <strain evidence="5 6">BYS139W</strain>
    </source>
</reference>
<dbReference type="PROSITE" id="PS50111">
    <property type="entry name" value="CHEMOTAXIS_TRANSDUC_2"/>
    <property type="match status" value="1"/>
</dbReference>
<dbReference type="PANTHER" id="PTHR43531:SF14">
    <property type="entry name" value="METHYL-ACCEPTING CHEMOTAXIS PROTEIN I-RELATED"/>
    <property type="match status" value="1"/>
</dbReference>
<accession>A0ABU9BII7</accession>
<sequence>MKSLRQLFGSALFFTALSSLLLAWAMVRVGDAGHALTQAHEQRYQSTALAAELRQSSDDLTRLARTYVISGEAIWEQQYQEVLDIRNGKKPRPPGYEKIYWDLRAAGQEPTGPGHQGMSTTVSLMDRMKAAGFTEAEFAKLRQAAANSDALVRTETVAMNLVKGRYDDGQGGYTRIGEPDRARAQALMHDAAYHREKARILQPVDEFLALLDQRTATSVAAATAGRDTWYATAIACALLLAFAASGSLAYARRWICHRLGAEPGVLVEAVQGLARGHLGQRLHNHSRLPDSVMGTLATMSASFAASVAQVRHAADGVATASTQIAQGNEDLSGRTEQQAGALQQTAATMEELGTTVRRNADSARQADQLAREASSVAAQGGERVSRVVATMQGIHDSSRQIGDIIGVIDGIAFQTNILALNAAVEAARAGEQGRGFAVVAGEVRTLAQRSADAARQIKTLIGRSVEQVEQGSTLVDEAGRTMAEIVGAIQRVSAIVAEITTASAEQSDGIQQVGLAVTQMDRGTQQNAALVEQSAAAAGSLREQAQQLVQAVAVFQLDERATTV</sequence>
<evidence type="ECO:0000256" key="2">
    <source>
        <dbReference type="ARBA" id="ARBA00029447"/>
    </source>
</evidence>
<gene>
    <name evidence="5" type="ORF">AACH11_21155</name>
</gene>
<dbReference type="EMBL" id="JBBUTF010000024">
    <property type="protein sequence ID" value="MEK8028475.1"/>
    <property type="molecule type" value="Genomic_DNA"/>
</dbReference>
<comment type="similarity">
    <text evidence="2">Belongs to the methyl-accepting chemotaxis (MCP) protein family.</text>
</comment>
<dbReference type="CDD" id="cd11386">
    <property type="entry name" value="MCP_signal"/>
    <property type="match status" value="1"/>
</dbReference>
<evidence type="ECO:0000256" key="3">
    <source>
        <dbReference type="PROSITE-ProRule" id="PRU00284"/>
    </source>
</evidence>
<evidence type="ECO:0000259" key="4">
    <source>
        <dbReference type="PROSITE" id="PS50111"/>
    </source>
</evidence>
<keyword evidence="1" id="KW-0488">Methylation</keyword>
<name>A0ABU9BII7_9BURK</name>
<dbReference type="SMART" id="SM00283">
    <property type="entry name" value="MA"/>
    <property type="match status" value="1"/>
</dbReference>
<keyword evidence="3" id="KW-0807">Transducer</keyword>
<dbReference type="Proteomes" id="UP001368500">
    <property type="component" value="Unassembled WGS sequence"/>
</dbReference>
<dbReference type="PANTHER" id="PTHR43531">
    <property type="entry name" value="PROTEIN ICFG"/>
    <property type="match status" value="1"/>
</dbReference>
<dbReference type="InterPro" id="IPR004090">
    <property type="entry name" value="Chemotax_Me-accpt_rcpt"/>
</dbReference>
<dbReference type="Pfam" id="PF00015">
    <property type="entry name" value="MCPsignal"/>
    <property type="match status" value="1"/>
</dbReference>
<dbReference type="Gene3D" id="1.10.287.950">
    <property type="entry name" value="Methyl-accepting chemotaxis protein"/>
    <property type="match status" value="1"/>
</dbReference>
<organism evidence="5 6">
    <name type="scientific">Pseudaquabacterium rugosum</name>
    <dbReference type="NCBI Taxonomy" id="2984194"/>
    <lineage>
        <taxon>Bacteria</taxon>
        <taxon>Pseudomonadati</taxon>
        <taxon>Pseudomonadota</taxon>
        <taxon>Betaproteobacteria</taxon>
        <taxon>Burkholderiales</taxon>
        <taxon>Sphaerotilaceae</taxon>
        <taxon>Pseudaquabacterium</taxon>
    </lineage>
</organism>
<dbReference type="PRINTS" id="PR00260">
    <property type="entry name" value="CHEMTRNSDUCR"/>
</dbReference>